<evidence type="ECO:0000313" key="4">
    <source>
        <dbReference type="Proteomes" id="UP000007635"/>
    </source>
</evidence>
<dbReference type="SMART" id="SM00213">
    <property type="entry name" value="UBQ"/>
    <property type="match status" value="1"/>
</dbReference>
<feature type="domain" description="Ubiquitin-like" evidence="2">
    <location>
        <begin position="28"/>
        <end position="103"/>
    </location>
</feature>
<dbReference type="Bgee" id="ENSGACG00000007740">
    <property type="expression patterns" value="Expressed in mesonephros and 12 other cell types or tissues"/>
</dbReference>
<dbReference type="STRING" id="69293.ENSGACP00000010268"/>
<feature type="compositionally biased region" description="Acidic residues" evidence="1">
    <location>
        <begin position="181"/>
        <end position="191"/>
    </location>
</feature>
<feature type="compositionally biased region" description="Low complexity" evidence="1">
    <location>
        <begin position="583"/>
        <end position="598"/>
    </location>
</feature>
<dbReference type="FunCoup" id="G3NY48">
    <property type="interactions" value="141"/>
</dbReference>
<evidence type="ECO:0000259" key="2">
    <source>
        <dbReference type="PROSITE" id="PS50053"/>
    </source>
</evidence>
<dbReference type="eggNOG" id="KOG0001">
    <property type="taxonomic scope" value="Eukaryota"/>
</dbReference>
<feature type="compositionally biased region" description="Basic residues" evidence="1">
    <location>
        <begin position="223"/>
        <end position="233"/>
    </location>
</feature>
<dbReference type="Ensembl" id="ENSGACT00000010290.2">
    <property type="protein sequence ID" value="ENSGACP00000010268.2"/>
    <property type="gene ID" value="ENSGACG00000007740.2"/>
</dbReference>
<dbReference type="eggNOG" id="KOG3173">
    <property type="taxonomic scope" value="Eukaryota"/>
</dbReference>
<evidence type="ECO:0000256" key="1">
    <source>
        <dbReference type="SAM" id="MobiDB-lite"/>
    </source>
</evidence>
<dbReference type="PANTHER" id="PTHR46728:SF1">
    <property type="entry name" value="AN1-TYPE ZINC FINGER PROTEIN 4"/>
    <property type="match status" value="1"/>
</dbReference>
<dbReference type="Gene3D" id="3.10.20.90">
    <property type="entry name" value="Phosphatidylinositol 3-kinase Catalytic Subunit, Chain A, domain 1"/>
    <property type="match status" value="1"/>
</dbReference>
<dbReference type="Pfam" id="PF00240">
    <property type="entry name" value="ubiquitin"/>
    <property type="match status" value="1"/>
</dbReference>
<dbReference type="GeneTree" id="ENSGT00940000155716"/>
<dbReference type="InParanoid" id="G3NY48"/>
<dbReference type="Proteomes" id="UP000007635">
    <property type="component" value="Chromosome VI"/>
</dbReference>
<keyword evidence="4" id="KW-1185">Reference proteome</keyword>
<evidence type="ECO:0000313" key="3">
    <source>
        <dbReference type="Ensembl" id="ENSGACP00000010268.2"/>
    </source>
</evidence>
<reference evidence="3 4" key="1">
    <citation type="journal article" date="2021" name="G3 (Bethesda)">
        <title>Improved contiguity of the threespine stickleback genome using long-read sequencing.</title>
        <authorList>
            <person name="Nath S."/>
            <person name="Shaw D.E."/>
            <person name="White M.A."/>
        </authorList>
    </citation>
    <scope>NUCLEOTIDE SEQUENCE [LARGE SCALE GENOMIC DNA]</scope>
    <source>
        <strain evidence="3 4">Lake Benthic</strain>
    </source>
</reference>
<dbReference type="AlphaFoldDB" id="G3NY48"/>
<proteinExistence type="predicted"/>
<dbReference type="InterPro" id="IPR053061">
    <property type="entry name" value="AN1-type_zinc_finger"/>
</dbReference>
<feature type="region of interest" description="Disordered" evidence="1">
    <location>
        <begin position="559"/>
        <end position="598"/>
    </location>
</feature>
<reference evidence="3" key="2">
    <citation type="submission" date="2025-08" db="UniProtKB">
        <authorList>
            <consortium name="Ensembl"/>
        </authorList>
    </citation>
    <scope>IDENTIFICATION</scope>
</reference>
<dbReference type="SUPFAM" id="SSF54236">
    <property type="entry name" value="Ubiquitin-like"/>
    <property type="match status" value="1"/>
</dbReference>
<organism evidence="3 4">
    <name type="scientific">Gasterosteus aculeatus aculeatus</name>
    <name type="common">three-spined stickleback</name>
    <dbReference type="NCBI Taxonomy" id="481459"/>
    <lineage>
        <taxon>Eukaryota</taxon>
        <taxon>Metazoa</taxon>
        <taxon>Chordata</taxon>
        <taxon>Craniata</taxon>
        <taxon>Vertebrata</taxon>
        <taxon>Euteleostomi</taxon>
        <taxon>Actinopterygii</taxon>
        <taxon>Neopterygii</taxon>
        <taxon>Teleostei</taxon>
        <taxon>Neoteleostei</taxon>
        <taxon>Acanthomorphata</taxon>
        <taxon>Eupercaria</taxon>
        <taxon>Perciformes</taxon>
        <taxon>Cottioidei</taxon>
        <taxon>Gasterosteales</taxon>
        <taxon>Gasterosteidae</taxon>
        <taxon>Gasterosteus</taxon>
    </lineage>
</organism>
<dbReference type="InterPro" id="IPR000626">
    <property type="entry name" value="Ubiquitin-like_dom"/>
</dbReference>
<dbReference type="OMA" id="ECRCGHN"/>
<protein>
    <submittedName>
        <fullName evidence="3">Zinc finger AN1-type containing 4</fullName>
    </submittedName>
</protein>
<reference evidence="3" key="3">
    <citation type="submission" date="2025-09" db="UniProtKB">
        <authorList>
            <consortium name="Ensembl"/>
        </authorList>
    </citation>
    <scope>IDENTIFICATION</scope>
</reference>
<feature type="region of interest" description="Disordered" evidence="1">
    <location>
        <begin position="489"/>
        <end position="523"/>
    </location>
</feature>
<accession>G3NY48</accession>
<dbReference type="CDD" id="cd01802">
    <property type="entry name" value="Ubl_ZFAND4"/>
    <property type="match status" value="1"/>
</dbReference>
<sequence length="787" mass="85564">MTDRKKPPFCNDDSAGALHHKLPFYDTMELFIETLTGTCFELRVLPFEAVISVKAKIQRLEGIPVAQQHLIWNNLELEDENCLHDYGIAEGCTLKLVLAMRGGPINTRRVTIDDPIKEVTDLMEGTKEEGWEKSLANKQVTFVVYRENDQLNFFRVVDRGDGTLTPLSESMSGGSVCNVYAEEEEEEEDGESSAATQQSLENSITMNKMKLLKAKMEDMNLSKKPKKSAKVKPRPSVNPHPCVGSLGATSSTRHHHRLFRSLSQMNQPWPSNAQLPPIADHESVDPFSLSAAATSAHFSASRRAPPSLPSPSCYMLREEEPWETCPSFAKIRPPPKVSRLDIGCTRLMRDCVYPQLPPLCIRGPPEASFDPAEPAGEADGPSLLEEAAGLMAPVQPGTPFGELLDPLSLDVSAQPESRSLGVGAQQQFPISASPLGTWTLGTSDALTSDGSHLGTPFYMRSPSPPTSTGPLPLAFDSTLSCLQPDLQAQVKPGGASNHPPATASTHPLGTRGVKVESPGKRPGLISKREARGIAQMANQAWKEPVGSLKHSDLLASHSTRAADGDHSRDGLGEVLGLTPASPPYGASGPGSLSSRLPSIPTNRLLQHNLIRQMSPLQRAAASYTATAPLSSAGGVMTSFGRIETVHVTSVTEANRATQTSCVQIKYVIKSTFCSILRRSDIPPTSSQGPHGQQEEELKALLPLWQEDGAGHQLRVQVRPQLLLQPPLRGDSRLHIRLQGCRAEITARDQPTYQRSQAAEDLEPPTPAESRSLFTTVCFYFFTFILIF</sequence>
<name>G3NY48_GASAC</name>
<dbReference type="PROSITE" id="PS50053">
    <property type="entry name" value="UBIQUITIN_2"/>
    <property type="match status" value="1"/>
</dbReference>
<feature type="region of interest" description="Disordered" evidence="1">
    <location>
        <begin position="180"/>
        <end position="203"/>
    </location>
</feature>
<feature type="region of interest" description="Disordered" evidence="1">
    <location>
        <begin position="220"/>
        <end position="250"/>
    </location>
</feature>
<dbReference type="InterPro" id="IPR019956">
    <property type="entry name" value="Ubiquitin_dom"/>
</dbReference>
<feature type="compositionally biased region" description="Polar residues" evidence="1">
    <location>
        <begin position="193"/>
        <end position="203"/>
    </location>
</feature>
<dbReference type="PRINTS" id="PR00348">
    <property type="entry name" value="UBIQUITIN"/>
</dbReference>
<dbReference type="InterPro" id="IPR029071">
    <property type="entry name" value="Ubiquitin-like_domsf"/>
</dbReference>
<feature type="compositionally biased region" description="Basic and acidic residues" evidence="1">
    <location>
        <begin position="560"/>
        <end position="571"/>
    </location>
</feature>
<dbReference type="PANTHER" id="PTHR46728">
    <property type="entry name" value="AN1-TYPE ZINC FINGER PROTEIN 4"/>
    <property type="match status" value="1"/>
</dbReference>